<dbReference type="EMBL" id="CP045798">
    <property type="protein sequence ID" value="QNB46133.1"/>
    <property type="molecule type" value="Genomic_DNA"/>
</dbReference>
<dbReference type="InterPro" id="IPR007462">
    <property type="entry name" value="COV1-like"/>
</dbReference>
<organism evidence="2 3">
    <name type="scientific">Thermanaerosceptrum fracticalcis</name>
    <dbReference type="NCBI Taxonomy" id="1712410"/>
    <lineage>
        <taxon>Bacteria</taxon>
        <taxon>Bacillati</taxon>
        <taxon>Bacillota</taxon>
        <taxon>Clostridia</taxon>
        <taxon>Eubacteriales</taxon>
        <taxon>Peptococcaceae</taxon>
        <taxon>Thermanaerosceptrum</taxon>
    </lineage>
</organism>
<dbReference type="KEGG" id="tfr:BR63_07295"/>
<evidence type="ECO:0000256" key="1">
    <source>
        <dbReference type="SAM" id="Phobius"/>
    </source>
</evidence>
<dbReference type="Proteomes" id="UP000515847">
    <property type="component" value="Chromosome"/>
</dbReference>
<feature type="transmembrane region" description="Helical" evidence="1">
    <location>
        <begin position="53"/>
        <end position="78"/>
    </location>
</feature>
<keyword evidence="1" id="KW-0472">Membrane</keyword>
<gene>
    <name evidence="2" type="ORF">BR63_07295</name>
</gene>
<keyword evidence="3" id="KW-1185">Reference proteome</keyword>
<name>A0A7G6E229_THEFR</name>
<keyword evidence="1" id="KW-0812">Transmembrane</keyword>
<reference evidence="2 3" key="1">
    <citation type="journal article" date="2019" name="Front. Microbiol.">
        <title>Thermoanaerosceptrum fracticalcis gen. nov. sp. nov., a Novel Fumarate-Fermenting Microorganism From a Deep Fractured Carbonate Aquifer of the US Great Basin.</title>
        <authorList>
            <person name="Hamilton-Brehm S.D."/>
            <person name="Stewart L.E."/>
            <person name="Zavarin M."/>
            <person name="Caldwell M."/>
            <person name="Lawson P.A."/>
            <person name="Onstott T.C."/>
            <person name="Grzymski J."/>
            <person name="Neveux I."/>
            <person name="Lollar B.S."/>
            <person name="Russell C.E."/>
            <person name="Moser D.P."/>
        </authorList>
    </citation>
    <scope>NUCLEOTIDE SEQUENCE [LARGE SCALE GENOMIC DNA]</scope>
    <source>
        <strain evidence="2 3">DRI-13</strain>
    </source>
</reference>
<dbReference type="OrthoDB" id="9780267at2"/>
<accession>A0A7G6E229</accession>
<dbReference type="RefSeq" id="WP_034425750.1">
    <property type="nucleotide sequence ID" value="NZ_CP045798.1"/>
</dbReference>
<dbReference type="Pfam" id="PF04367">
    <property type="entry name" value="DUF502"/>
    <property type="match status" value="1"/>
</dbReference>
<proteinExistence type="predicted"/>
<keyword evidence="1" id="KW-1133">Transmembrane helix</keyword>
<protein>
    <submittedName>
        <fullName evidence="2">DUF502 domain-containing protein</fullName>
    </submittedName>
</protein>
<evidence type="ECO:0000313" key="2">
    <source>
        <dbReference type="EMBL" id="QNB46133.1"/>
    </source>
</evidence>
<sequence length="211" mass="23744">MRKKLQSYFLAGILVLLPIVISFYTLWLIFNFFDNLIISHLPVIRNTLLGEWVIWAQNVHGVGFVLTLTVVLLTGLLARNYLGKQLISLSDRVLSHIPVVRSVYVTVKQVLDTVLQKENKAFQQVVMLEYPRKGLYALAFLTGVSQGEIQEKTREEVVNVFLPTTPNPTSGFLLLVPKKDIIPLEMSVEDGIKLIISGGVISPETKKRVTE</sequence>
<dbReference type="AlphaFoldDB" id="A0A7G6E229"/>
<dbReference type="PANTHER" id="PTHR31876">
    <property type="entry name" value="COV-LIKE PROTEIN 1"/>
    <property type="match status" value="1"/>
</dbReference>
<evidence type="ECO:0000313" key="3">
    <source>
        <dbReference type="Proteomes" id="UP000515847"/>
    </source>
</evidence>
<dbReference type="PANTHER" id="PTHR31876:SF26">
    <property type="entry name" value="PROTEIN LIKE COV 2"/>
    <property type="match status" value="1"/>
</dbReference>
<feature type="transmembrane region" description="Helical" evidence="1">
    <location>
        <begin position="7"/>
        <end position="33"/>
    </location>
</feature>